<evidence type="ECO:0000256" key="2">
    <source>
        <dbReference type="ARBA" id="ARBA00023242"/>
    </source>
</evidence>
<comment type="subcellular location">
    <subcellularLocation>
        <location evidence="1">Nucleus</location>
    </subcellularLocation>
</comment>
<dbReference type="Proteomes" id="UP000799770">
    <property type="component" value="Unassembled WGS sequence"/>
</dbReference>
<accession>A0A6A5YNL8</accession>
<organism evidence="4 5">
    <name type="scientific">Lophiotrema nucula</name>
    <dbReference type="NCBI Taxonomy" id="690887"/>
    <lineage>
        <taxon>Eukaryota</taxon>
        <taxon>Fungi</taxon>
        <taxon>Dikarya</taxon>
        <taxon>Ascomycota</taxon>
        <taxon>Pezizomycotina</taxon>
        <taxon>Dothideomycetes</taxon>
        <taxon>Pleosporomycetidae</taxon>
        <taxon>Pleosporales</taxon>
        <taxon>Lophiotremataceae</taxon>
        <taxon>Lophiotrema</taxon>
    </lineage>
</organism>
<dbReference type="EMBL" id="ML977347">
    <property type="protein sequence ID" value="KAF2108580.1"/>
    <property type="molecule type" value="Genomic_DNA"/>
</dbReference>
<proteinExistence type="predicted"/>
<gene>
    <name evidence="4" type="ORF">BDV96DRAFT_262457</name>
</gene>
<evidence type="ECO:0000313" key="5">
    <source>
        <dbReference type="Proteomes" id="UP000799770"/>
    </source>
</evidence>
<dbReference type="PANTHER" id="PTHR31001">
    <property type="entry name" value="UNCHARACTERIZED TRANSCRIPTIONAL REGULATORY PROTEIN"/>
    <property type="match status" value="1"/>
</dbReference>
<reference evidence="4" key="1">
    <citation type="journal article" date="2020" name="Stud. Mycol.">
        <title>101 Dothideomycetes genomes: a test case for predicting lifestyles and emergence of pathogens.</title>
        <authorList>
            <person name="Haridas S."/>
            <person name="Albert R."/>
            <person name="Binder M."/>
            <person name="Bloem J."/>
            <person name="Labutti K."/>
            <person name="Salamov A."/>
            <person name="Andreopoulos B."/>
            <person name="Baker S."/>
            <person name="Barry K."/>
            <person name="Bills G."/>
            <person name="Bluhm B."/>
            <person name="Cannon C."/>
            <person name="Castanera R."/>
            <person name="Culley D."/>
            <person name="Daum C."/>
            <person name="Ezra D."/>
            <person name="Gonzalez J."/>
            <person name="Henrissat B."/>
            <person name="Kuo A."/>
            <person name="Liang C."/>
            <person name="Lipzen A."/>
            <person name="Lutzoni F."/>
            <person name="Magnuson J."/>
            <person name="Mondo S."/>
            <person name="Nolan M."/>
            <person name="Ohm R."/>
            <person name="Pangilinan J."/>
            <person name="Park H.-J."/>
            <person name="Ramirez L."/>
            <person name="Alfaro M."/>
            <person name="Sun H."/>
            <person name="Tritt A."/>
            <person name="Yoshinaga Y."/>
            <person name="Zwiers L.-H."/>
            <person name="Turgeon B."/>
            <person name="Goodwin S."/>
            <person name="Spatafora J."/>
            <person name="Crous P."/>
            <person name="Grigoriev I."/>
        </authorList>
    </citation>
    <scope>NUCLEOTIDE SEQUENCE</scope>
    <source>
        <strain evidence="4">CBS 627.86</strain>
    </source>
</reference>
<protein>
    <recommendedName>
        <fullName evidence="6">Transcription factor domain-containing protein</fullName>
    </recommendedName>
</protein>
<feature type="compositionally biased region" description="Polar residues" evidence="3">
    <location>
        <begin position="76"/>
        <end position="89"/>
    </location>
</feature>
<feature type="region of interest" description="Disordered" evidence="3">
    <location>
        <begin position="615"/>
        <end position="635"/>
    </location>
</feature>
<dbReference type="GO" id="GO:0005634">
    <property type="term" value="C:nucleus"/>
    <property type="evidence" value="ECO:0007669"/>
    <property type="project" value="UniProtKB-SubCell"/>
</dbReference>
<evidence type="ECO:0000256" key="1">
    <source>
        <dbReference type="ARBA" id="ARBA00004123"/>
    </source>
</evidence>
<dbReference type="CDD" id="cd12148">
    <property type="entry name" value="fungal_TF_MHR"/>
    <property type="match status" value="1"/>
</dbReference>
<dbReference type="InterPro" id="IPR050613">
    <property type="entry name" value="Sec_Metabolite_Reg"/>
</dbReference>
<evidence type="ECO:0000313" key="4">
    <source>
        <dbReference type="EMBL" id="KAF2108580.1"/>
    </source>
</evidence>
<sequence>MPSPQDQVRQEHPLQHLHQKVRTHVVVCIITPVAKGVSDLCNREDVATAGTPVTPSRSQSDANDTVRALMSRVSQLEASLRQQNHSGVSEQPHPPLRLGANSATPGIHQLQPPNPPVDDYSSPSADESASTDDIDAATVLEFLAWGRKKDSDFVNAPEHESGPRQPTLVQDYSSLAPAQVLTEHTRNVQLDVLEALLPNKGHIYRLVDYHNSSLVWYHGSYSSKIFTDDLRLFFNEYHGDVRHPHLNLQWLSLLFAILTGSMTCASTSTCRSWGFSEDEQPTLSLRWYEATVTCLNMAKYIENHTIYSVQAIATLTIAAHSLGNSNSQSVLLATAGRIAQSLGLHRLESEPSTASPDQLRKRELGKRVFTQLCTQDWFQIPFSESYSLNPKFCSSNVRPLNCNDDDMNVQPESTPTQASYCNYRYDIAALMPQLLDAMTSCNTMFTRYEQVLKYDDKMRKLATASMPTFLAKNAPVAAGWPNYVNWGRRSLTICAAHKIIMIHRKFVGLSFTNSAFSFTRRTCIAASKTILREAFAANDDTGPVLWIEQAFSVAAGIILSLDACHRKPTEREFSEHKQLVVDTIEYLKRFAHSKIAIRGVQLITFLLGELNKSNTESRKRARPGEDGGGSTRKRTRTFNIQSVIRDASQSLGVTSPVTTSTPTQDETFDSAGVSWDAFADLLGPQMGFDGQYLFDNFFPDQL</sequence>
<feature type="compositionally biased region" description="Basic and acidic residues" evidence="3">
    <location>
        <begin position="615"/>
        <end position="625"/>
    </location>
</feature>
<evidence type="ECO:0008006" key="6">
    <source>
        <dbReference type="Google" id="ProtNLM"/>
    </source>
</evidence>
<name>A0A6A5YNL8_9PLEO</name>
<dbReference type="PANTHER" id="PTHR31001:SF90">
    <property type="entry name" value="CENTROMERE DNA-BINDING PROTEIN COMPLEX CBF3 SUBUNIT B"/>
    <property type="match status" value="1"/>
</dbReference>
<dbReference type="AlphaFoldDB" id="A0A6A5YNL8"/>
<keyword evidence="5" id="KW-1185">Reference proteome</keyword>
<feature type="region of interest" description="Disordered" evidence="3">
    <location>
        <begin position="76"/>
        <end position="131"/>
    </location>
</feature>
<dbReference type="OrthoDB" id="410267at2759"/>
<keyword evidence="2" id="KW-0539">Nucleus</keyword>
<evidence type="ECO:0000256" key="3">
    <source>
        <dbReference type="SAM" id="MobiDB-lite"/>
    </source>
</evidence>